<sequence>MDPAKIGEALGQAQDIQTVLGIFIGLLLLALMFLVKLWMADRLGNTVKLGALELAQAGELSRRDVDLAAKETAWERERADHHQSLQLIHEAHTTKVEELMREMLSLAMGVEKALDQLHRRARPPSDTGPV</sequence>
<name>A0A0F9WJ49_9ZZZZ</name>
<keyword evidence="1" id="KW-0812">Transmembrane</keyword>
<comment type="caution">
    <text evidence="2">The sequence shown here is derived from an EMBL/GenBank/DDBJ whole genome shotgun (WGS) entry which is preliminary data.</text>
</comment>
<accession>A0A0F9WJ49</accession>
<keyword evidence="1" id="KW-1133">Transmembrane helix</keyword>
<protein>
    <submittedName>
        <fullName evidence="2">Uncharacterized protein</fullName>
    </submittedName>
</protein>
<evidence type="ECO:0000313" key="2">
    <source>
        <dbReference type="EMBL" id="KKN85996.1"/>
    </source>
</evidence>
<dbReference type="AlphaFoldDB" id="A0A0F9WJ49"/>
<dbReference type="EMBL" id="LAZR01000153">
    <property type="protein sequence ID" value="KKN85996.1"/>
    <property type="molecule type" value="Genomic_DNA"/>
</dbReference>
<proteinExistence type="predicted"/>
<keyword evidence="1" id="KW-0472">Membrane</keyword>
<feature type="transmembrane region" description="Helical" evidence="1">
    <location>
        <begin position="20"/>
        <end position="39"/>
    </location>
</feature>
<organism evidence="2">
    <name type="scientific">marine sediment metagenome</name>
    <dbReference type="NCBI Taxonomy" id="412755"/>
    <lineage>
        <taxon>unclassified sequences</taxon>
        <taxon>metagenomes</taxon>
        <taxon>ecological metagenomes</taxon>
    </lineage>
</organism>
<gene>
    <name evidence="2" type="ORF">LCGC14_0274080</name>
</gene>
<reference evidence="2" key="1">
    <citation type="journal article" date="2015" name="Nature">
        <title>Complex archaea that bridge the gap between prokaryotes and eukaryotes.</title>
        <authorList>
            <person name="Spang A."/>
            <person name="Saw J.H."/>
            <person name="Jorgensen S.L."/>
            <person name="Zaremba-Niedzwiedzka K."/>
            <person name="Martijn J."/>
            <person name="Lind A.E."/>
            <person name="van Eijk R."/>
            <person name="Schleper C."/>
            <person name="Guy L."/>
            <person name="Ettema T.J."/>
        </authorList>
    </citation>
    <scope>NUCLEOTIDE SEQUENCE</scope>
</reference>
<evidence type="ECO:0000256" key="1">
    <source>
        <dbReference type="SAM" id="Phobius"/>
    </source>
</evidence>